<accession>A0ABN7X9A5</accession>
<name>A0ABN7X9A5_GIGMA</name>
<feature type="non-terminal residue" evidence="1">
    <location>
        <position position="51"/>
    </location>
</feature>
<organism evidence="1 2">
    <name type="scientific">Gigaspora margarita</name>
    <dbReference type="NCBI Taxonomy" id="4874"/>
    <lineage>
        <taxon>Eukaryota</taxon>
        <taxon>Fungi</taxon>
        <taxon>Fungi incertae sedis</taxon>
        <taxon>Mucoromycota</taxon>
        <taxon>Glomeromycotina</taxon>
        <taxon>Glomeromycetes</taxon>
        <taxon>Diversisporales</taxon>
        <taxon>Gigasporaceae</taxon>
        <taxon>Gigaspora</taxon>
    </lineage>
</organism>
<sequence>PSGTKLTIYSDSLAAINAITSINYSLAFSQFINLGNFSIVSKIRDLVRLKK</sequence>
<reference evidence="1 2" key="1">
    <citation type="submission" date="2021-06" db="EMBL/GenBank/DDBJ databases">
        <authorList>
            <person name="Kallberg Y."/>
            <person name="Tangrot J."/>
            <person name="Rosling A."/>
        </authorList>
    </citation>
    <scope>NUCLEOTIDE SEQUENCE [LARGE SCALE GENOMIC DNA]</scope>
    <source>
        <strain evidence="1 2">120-4 pot B 10/14</strain>
    </source>
</reference>
<comment type="caution">
    <text evidence="1">The sequence shown here is derived from an EMBL/GenBank/DDBJ whole genome shotgun (WGS) entry which is preliminary data.</text>
</comment>
<protein>
    <submittedName>
        <fullName evidence="1">5127_t:CDS:1</fullName>
    </submittedName>
</protein>
<dbReference type="EMBL" id="CAJVQB010105060">
    <property type="protein sequence ID" value="CAG8851248.1"/>
    <property type="molecule type" value="Genomic_DNA"/>
</dbReference>
<feature type="non-terminal residue" evidence="1">
    <location>
        <position position="1"/>
    </location>
</feature>
<dbReference type="Proteomes" id="UP000789901">
    <property type="component" value="Unassembled WGS sequence"/>
</dbReference>
<gene>
    <name evidence="1" type="ORF">GMARGA_LOCUS40634</name>
</gene>
<keyword evidence="2" id="KW-1185">Reference proteome</keyword>
<proteinExistence type="predicted"/>
<evidence type="ECO:0000313" key="1">
    <source>
        <dbReference type="EMBL" id="CAG8851248.1"/>
    </source>
</evidence>
<evidence type="ECO:0000313" key="2">
    <source>
        <dbReference type="Proteomes" id="UP000789901"/>
    </source>
</evidence>